<name>A0A7X1CAD8_9LIST</name>
<organism evidence="1 2">
    <name type="scientific">Listeria immobilis</name>
    <dbReference type="NCBI Taxonomy" id="2713502"/>
    <lineage>
        <taxon>Bacteria</taxon>
        <taxon>Bacillati</taxon>
        <taxon>Bacillota</taxon>
        <taxon>Bacilli</taxon>
        <taxon>Bacillales</taxon>
        <taxon>Listeriaceae</taxon>
        <taxon>Listeria</taxon>
    </lineage>
</organism>
<dbReference type="Proteomes" id="UP000561617">
    <property type="component" value="Unassembled WGS sequence"/>
</dbReference>
<evidence type="ECO:0000313" key="1">
    <source>
        <dbReference type="EMBL" id="MBC1490187.1"/>
    </source>
</evidence>
<dbReference type="EMBL" id="JAASTW010000031">
    <property type="protein sequence ID" value="MBC1490187.1"/>
    <property type="molecule type" value="Genomic_DNA"/>
</dbReference>
<proteinExistence type="predicted"/>
<gene>
    <name evidence="1" type="ORF">HCJ38_14445</name>
</gene>
<dbReference type="RefSeq" id="WP_185381687.1">
    <property type="nucleotide sequence ID" value="NZ_JAASTW010000031.1"/>
</dbReference>
<evidence type="ECO:0000313" key="2">
    <source>
        <dbReference type="Proteomes" id="UP000561617"/>
    </source>
</evidence>
<dbReference type="AlphaFoldDB" id="A0A7X1CAD8"/>
<reference evidence="1 2" key="1">
    <citation type="submission" date="2020-03" db="EMBL/GenBank/DDBJ databases">
        <title>Soil Listeria distribution.</title>
        <authorList>
            <person name="Liao J."/>
            <person name="Wiedmann M."/>
        </authorList>
    </citation>
    <scope>NUCLEOTIDE SEQUENCE [LARGE SCALE GENOMIC DNA]</scope>
    <source>
        <strain evidence="1 2">FSL L7-1554</strain>
    </source>
</reference>
<accession>A0A7X1CAD8</accession>
<sequence>MYFVTKDEGLKKAFELTLVQVVDDLKYCLLSSSLEKEIERKVKDNVESDEFSDFLEILLDKNLKNYLMEGDLNLYNEGIEAEAVEYNIVGIGNIHYSLLAVSRYGEELKVIIEVTDVELHLDVDYMEALSDSGYYDRETGEIFGLEVEEASYDIEVNLKLIVEFTISEKNIFSKRLRCSIEDIEKEPNPILQDDLYSYQYNLDALNDSVSIEIENLKISEKKKKRSLEYLDDPTSVF</sequence>
<protein>
    <submittedName>
        <fullName evidence="1">Uncharacterized protein</fullName>
    </submittedName>
</protein>
<comment type="caution">
    <text evidence="1">The sequence shown here is derived from an EMBL/GenBank/DDBJ whole genome shotgun (WGS) entry which is preliminary data.</text>
</comment>